<evidence type="ECO:0000256" key="1">
    <source>
        <dbReference type="SAM" id="Phobius"/>
    </source>
</evidence>
<keyword evidence="1" id="KW-0472">Membrane</keyword>
<organism evidence="2 3">
    <name type="scientific">Cronartium quercuum f. sp. fusiforme G11</name>
    <dbReference type="NCBI Taxonomy" id="708437"/>
    <lineage>
        <taxon>Eukaryota</taxon>
        <taxon>Fungi</taxon>
        <taxon>Dikarya</taxon>
        <taxon>Basidiomycota</taxon>
        <taxon>Pucciniomycotina</taxon>
        <taxon>Pucciniomycetes</taxon>
        <taxon>Pucciniales</taxon>
        <taxon>Coleosporiaceae</taxon>
        <taxon>Cronartium</taxon>
    </lineage>
</organism>
<dbReference type="InterPro" id="IPR029058">
    <property type="entry name" value="AB_hydrolase_fold"/>
</dbReference>
<gene>
    <name evidence="2" type="ORF">CROQUDRAFT_716032</name>
</gene>
<comment type="caution">
    <text evidence="2">The sequence shown here is derived from an EMBL/GenBank/DDBJ whole genome shotgun (WGS) entry which is preliminary data.</text>
</comment>
<dbReference type="SUPFAM" id="SSF53474">
    <property type="entry name" value="alpha/beta-Hydrolases"/>
    <property type="match status" value="1"/>
</dbReference>
<dbReference type="OrthoDB" id="164921at2759"/>
<dbReference type="Proteomes" id="UP000886653">
    <property type="component" value="Unassembled WGS sequence"/>
</dbReference>
<evidence type="ECO:0000313" key="2">
    <source>
        <dbReference type="EMBL" id="KAG0145555.1"/>
    </source>
</evidence>
<proteinExistence type="predicted"/>
<sequence>MTVSKFKNVGNQLVDDLSSILPPAYESLINQTQINEKTPLQVHPVTSVEPPTLHIQLLRCFNFLCLTLSIISTIFISLAITYPTLLDFNFFFLNHHAGFDIPLSHSILTIQVLHLSLVALNPSSQSSHFPISSASQSIKLVQFSVILQIAIILLTPQLRQQQSGLSILSGLTLLCFLDLASSSLSFVDPSPSQPNLLINFRSRLSSHPHSLSRWLIHFNSSSEPIVSRLKQYRSHFYVTFLTFNTLLFTTSILFKAADSTPDQLQSVDFHLGPKIISTSLQFSCSPSIKSGTGPTILYFSPSAKTSFQSSQWIPSELESTRLCIFERPGYGRSFNLPLSHISDTVKVLENVLEQTGEFHRIHHDRRRSGFILIGQGYGALEAQIFASRNPNLIKSILLIEPETKESFFKLNQNLKRIDLVMRSAFRTCLTILNSILNHTFQRSLIELGFFNLNTLTPSPSMTRTLLQEKFLSNSLINYNDYTQNQKTFPKRVHIQTLHEGLSEDDWREALKDILSS</sequence>
<evidence type="ECO:0000313" key="3">
    <source>
        <dbReference type="Proteomes" id="UP000886653"/>
    </source>
</evidence>
<dbReference type="EMBL" id="MU167274">
    <property type="protein sequence ID" value="KAG0145555.1"/>
    <property type="molecule type" value="Genomic_DNA"/>
</dbReference>
<keyword evidence="3" id="KW-1185">Reference proteome</keyword>
<keyword evidence="1" id="KW-1133">Transmembrane helix</keyword>
<keyword evidence="1" id="KW-0812">Transmembrane</keyword>
<accession>A0A9P6TBE0</accession>
<protein>
    <submittedName>
        <fullName evidence="2">Uncharacterized protein</fullName>
    </submittedName>
</protein>
<name>A0A9P6TBE0_9BASI</name>
<reference evidence="2" key="1">
    <citation type="submission" date="2013-11" db="EMBL/GenBank/DDBJ databases">
        <title>Genome sequence of the fusiform rust pathogen reveals effectors for host alternation and coevolution with pine.</title>
        <authorList>
            <consortium name="DOE Joint Genome Institute"/>
            <person name="Smith K."/>
            <person name="Pendleton A."/>
            <person name="Kubisiak T."/>
            <person name="Anderson C."/>
            <person name="Salamov A."/>
            <person name="Aerts A."/>
            <person name="Riley R."/>
            <person name="Clum A."/>
            <person name="Lindquist E."/>
            <person name="Ence D."/>
            <person name="Campbell M."/>
            <person name="Kronenberg Z."/>
            <person name="Feau N."/>
            <person name="Dhillon B."/>
            <person name="Hamelin R."/>
            <person name="Burleigh J."/>
            <person name="Smith J."/>
            <person name="Yandell M."/>
            <person name="Nelson C."/>
            <person name="Grigoriev I."/>
            <person name="Davis J."/>
        </authorList>
    </citation>
    <scope>NUCLEOTIDE SEQUENCE</scope>
    <source>
        <strain evidence="2">G11</strain>
    </source>
</reference>
<dbReference type="Gene3D" id="3.40.50.1820">
    <property type="entry name" value="alpha/beta hydrolase"/>
    <property type="match status" value="1"/>
</dbReference>
<feature type="transmembrane region" description="Helical" evidence="1">
    <location>
        <begin position="61"/>
        <end position="82"/>
    </location>
</feature>
<dbReference type="AlphaFoldDB" id="A0A9P6TBE0"/>